<dbReference type="Proteomes" id="UP000320055">
    <property type="component" value="Unassembled WGS sequence"/>
</dbReference>
<accession>A0A563VWX9</accession>
<dbReference type="RefSeq" id="WP_144874770.1">
    <property type="nucleotide sequence ID" value="NZ_LR214125.1"/>
</dbReference>
<dbReference type="EMBL" id="CAACVJ010000322">
    <property type="protein sequence ID" value="VEP15930.1"/>
    <property type="molecule type" value="Genomic_DNA"/>
</dbReference>
<dbReference type="GO" id="GO:0016829">
    <property type="term" value="F:lyase activity"/>
    <property type="evidence" value="ECO:0007669"/>
    <property type="project" value="UniProtKB-KW"/>
</dbReference>
<keyword evidence="2" id="KW-1185">Reference proteome</keyword>
<keyword evidence="1" id="KW-0456">Lyase</keyword>
<dbReference type="AlphaFoldDB" id="A0A563VWX9"/>
<proteinExistence type="predicted"/>
<dbReference type="OrthoDB" id="513405at2"/>
<evidence type="ECO:0000313" key="2">
    <source>
        <dbReference type="Proteomes" id="UP000320055"/>
    </source>
</evidence>
<protein>
    <submittedName>
        <fullName evidence="1">Putative PBS lyase HEAT-like repeat protein</fullName>
    </submittedName>
</protein>
<sequence length="178" mass="20592">MSVLVETLDRCLKVLKDNHHNAALNLQVGLSLEKIEDTTNLLLYKIPQEIQELYQWRNGMKYGGIFYSPYGGTLTFHSLEKAVEKSFSFNGFELIGESIHVEELHLFSSIDRWFPFAAWDKEEKTPIFTVTDDYSVRIAYTSLTNMMLVHAECYEKGLFTFEYSGREVSLKKGNDIKK</sequence>
<reference evidence="1 2" key="1">
    <citation type="submission" date="2019-01" db="EMBL/GenBank/DDBJ databases">
        <authorList>
            <person name="Brito A."/>
        </authorList>
    </citation>
    <scope>NUCLEOTIDE SEQUENCE [LARGE SCALE GENOMIC DNA]</scope>
    <source>
        <strain evidence="1">1</strain>
    </source>
</reference>
<evidence type="ECO:0000313" key="1">
    <source>
        <dbReference type="EMBL" id="VEP15930.1"/>
    </source>
</evidence>
<name>A0A563VWX9_9CYAN</name>
<organism evidence="1 2">
    <name type="scientific">Hyella patelloides LEGE 07179</name>
    <dbReference type="NCBI Taxonomy" id="945734"/>
    <lineage>
        <taxon>Bacteria</taxon>
        <taxon>Bacillati</taxon>
        <taxon>Cyanobacteriota</taxon>
        <taxon>Cyanophyceae</taxon>
        <taxon>Pleurocapsales</taxon>
        <taxon>Hyellaceae</taxon>
        <taxon>Hyella</taxon>
    </lineage>
</organism>
<gene>
    <name evidence="1" type="ORF">H1P_3890003</name>
</gene>